<dbReference type="InterPro" id="IPR004332">
    <property type="entry name" value="Transposase_MuDR"/>
</dbReference>
<dbReference type="Gramene" id="OMO98692">
    <property type="protein sequence ID" value="OMO98692"/>
    <property type="gene ID" value="CCACVL1_04106"/>
</dbReference>
<organism evidence="2 3">
    <name type="scientific">Corchorus capsularis</name>
    <name type="common">Jute</name>
    <dbReference type="NCBI Taxonomy" id="210143"/>
    <lineage>
        <taxon>Eukaryota</taxon>
        <taxon>Viridiplantae</taxon>
        <taxon>Streptophyta</taxon>
        <taxon>Embryophyta</taxon>
        <taxon>Tracheophyta</taxon>
        <taxon>Spermatophyta</taxon>
        <taxon>Magnoliopsida</taxon>
        <taxon>eudicotyledons</taxon>
        <taxon>Gunneridae</taxon>
        <taxon>Pentapetalae</taxon>
        <taxon>rosids</taxon>
        <taxon>malvids</taxon>
        <taxon>Malvales</taxon>
        <taxon>Malvaceae</taxon>
        <taxon>Grewioideae</taxon>
        <taxon>Apeibeae</taxon>
        <taxon>Corchorus</taxon>
    </lineage>
</organism>
<dbReference type="PANTHER" id="PTHR31973">
    <property type="entry name" value="POLYPROTEIN, PUTATIVE-RELATED"/>
    <property type="match status" value="1"/>
</dbReference>
<evidence type="ECO:0000313" key="3">
    <source>
        <dbReference type="Proteomes" id="UP000188268"/>
    </source>
</evidence>
<reference evidence="2 3" key="1">
    <citation type="submission" date="2013-09" db="EMBL/GenBank/DDBJ databases">
        <title>Corchorus capsularis genome sequencing.</title>
        <authorList>
            <person name="Alam M."/>
            <person name="Haque M.S."/>
            <person name="Islam M.S."/>
            <person name="Emdad E.M."/>
            <person name="Islam M.M."/>
            <person name="Ahmed B."/>
            <person name="Halim A."/>
            <person name="Hossen Q.M.M."/>
            <person name="Hossain M.Z."/>
            <person name="Ahmed R."/>
            <person name="Khan M.M."/>
            <person name="Islam R."/>
            <person name="Rashid M.M."/>
            <person name="Khan S.A."/>
            <person name="Rahman M.S."/>
            <person name="Alam M."/>
        </authorList>
    </citation>
    <scope>NUCLEOTIDE SEQUENCE [LARGE SCALE GENOMIC DNA]</scope>
    <source>
        <strain evidence="3">cv. CVL-1</strain>
        <tissue evidence="2">Whole seedling</tissue>
    </source>
</reference>
<dbReference type="AlphaFoldDB" id="A0A1R3JUX0"/>
<sequence length="238" mass="26852">MTAMMNDEDSGLIVQKKTKTFDMNSNIRAKQFKKQPDGSIVFEEYQVFTDVKHFKAILRDYGTKEGYNFEKIKNESYRVTAKCQAEQFPWRIHASKTPDGRSFMVKTLHNKHNCIKLVKNLNANAPWIAEKLDSSLRVEPHMSYDFMAERLNTDYRVVVHQKQLYRGAGNSNGEKSGNAYVAGQFSIGSRSSTGVSCSAGYDSTVRKTKGRGTMNKNATSKSSVVEGFQGTQQSCNRI</sequence>
<comment type="caution">
    <text evidence="2">The sequence shown here is derived from an EMBL/GenBank/DDBJ whole genome shotgun (WGS) entry which is preliminary data.</text>
</comment>
<dbReference type="Pfam" id="PF03108">
    <property type="entry name" value="DBD_Tnp_Mut"/>
    <property type="match status" value="1"/>
</dbReference>
<dbReference type="OrthoDB" id="683469at2759"/>
<dbReference type="PANTHER" id="PTHR31973:SF187">
    <property type="entry name" value="MUTATOR TRANSPOSASE MUDRA PROTEIN"/>
    <property type="match status" value="1"/>
</dbReference>
<dbReference type="Proteomes" id="UP000188268">
    <property type="component" value="Unassembled WGS sequence"/>
</dbReference>
<feature type="domain" description="Transposase MuDR plant" evidence="1">
    <location>
        <begin position="46"/>
        <end position="105"/>
    </location>
</feature>
<name>A0A1R3JUX0_COCAP</name>
<protein>
    <recommendedName>
        <fullName evidence="1">Transposase MuDR plant domain-containing protein</fullName>
    </recommendedName>
</protein>
<dbReference type="EMBL" id="AWWV01007036">
    <property type="protein sequence ID" value="OMO98692.1"/>
    <property type="molecule type" value="Genomic_DNA"/>
</dbReference>
<proteinExistence type="predicted"/>
<gene>
    <name evidence="2" type="ORF">CCACVL1_04106</name>
</gene>
<accession>A0A1R3JUX0</accession>
<evidence type="ECO:0000259" key="1">
    <source>
        <dbReference type="Pfam" id="PF03108"/>
    </source>
</evidence>
<evidence type="ECO:0000313" key="2">
    <source>
        <dbReference type="EMBL" id="OMO98692.1"/>
    </source>
</evidence>
<keyword evidence="3" id="KW-1185">Reference proteome</keyword>
<dbReference type="STRING" id="210143.A0A1R3JUX0"/>